<dbReference type="Proteomes" id="UP000033636">
    <property type="component" value="Unassembled WGS sequence"/>
</dbReference>
<evidence type="ECO:0000313" key="2">
    <source>
        <dbReference type="Proteomes" id="UP000033636"/>
    </source>
</evidence>
<organism evidence="1 2">
    <name type="scientific">Thermoproteus sp. AZ2</name>
    <dbReference type="NCBI Taxonomy" id="1609232"/>
    <lineage>
        <taxon>Archaea</taxon>
        <taxon>Thermoproteota</taxon>
        <taxon>Thermoprotei</taxon>
        <taxon>Thermoproteales</taxon>
        <taxon>Thermoproteaceae</taxon>
        <taxon>Thermoproteus</taxon>
    </lineage>
</organism>
<reference evidence="1" key="1">
    <citation type="submission" date="2024-07" db="EMBL/GenBank/DDBJ databases">
        <title>Metagenome and Metagenome-Assembled Genomes of Archaea from a hot spring from the geothermal field of Los Azufres, Mexico.</title>
        <authorList>
            <person name="Marin-Paredes R."/>
            <person name="Martinez-Romero E."/>
            <person name="Servin-Garciduenas L.E."/>
        </authorList>
    </citation>
    <scope>NUCLEOTIDE SEQUENCE</scope>
</reference>
<proteinExistence type="predicted"/>
<comment type="caution">
    <text evidence="1">The sequence shown here is derived from an EMBL/GenBank/DDBJ whole genome shotgun (WGS) entry which is preliminary data.</text>
</comment>
<dbReference type="EMBL" id="JZWT02000020">
    <property type="protein sequence ID" value="MFB6491058.1"/>
    <property type="molecule type" value="Genomic_DNA"/>
</dbReference>
<sequence length="383" mass="41588">MIFERYKAEVEAAKRIISSGGFAVVTHGGTAHADDTIASALLYAAGAEAVYRLTQPEELLEVAARHKRVIYVDIGYKWYGALKAAGEVAVLDHHAPNGEPEYVELPSSLLQTAEALGLRPRPRASLLLTAADLVDRFGPSAKRWLGVYGSSLNYGLASYFGQEKGEVKDLKYLKAIVEALASDFDVQSFDEYSKAYASVSLPVDPEKYPRALALARLMKLASSGNVLAVAISPDAFKSGFGVDFAAHAVLANKALAEYVGKGLEKYFEESLKAIRLAESGRYTVVHGPVKAIAVEESVPPAALWNALLDLGALKEEEPAIIAVKDNRNQGAYTVWRPERHKDKIDFRRLEGGDVVFKHQSGFMAVLRAPSAEDAARAALERIK</sequence>
<accession>A0ACC6V287</accession>
<evidence type="ECO:0000313" key="1">
    <source>
        <dbReference type="EMBL" id="MFB6491058.1"/>
    </source>
</evidence>
<name>A0ACC6V287_9CREN</name>
<protein>
    <submittedName>
        <fullName evidence="1">Uncharacterized protein</fullName>
    </submittedName>
</protein>
<gene>
    <name evidence="1" type="ORF">TU35_007455</name>
</gene>